<gene>
    <name evidence="4" type="ORF">chiPu_0006999</name>
</gene>
<name>A0A401SDV0_CHIPU</name>
<dbReference type="SMART" id="SM00199">
    <property type="entry name" value="SCY"/>
    <property type="match status" value="1"/>
</dbReference>
<feature type="domain" description="Chemokine interleukin-8-like" evidence="3">
    <location>
        <begin position="98"/>
        <end position="161"/>
    </location>
</feature>
<reference evidence="4 5" key="1">
    <citation type="journal article" date="2018" name="Nat. Ecol. Evol.">
        <title>Shark genomes provide insights into elasmobranch evolution and the origin of vertebrates.</title>
        <authorList>
            <person name="Hara Y"/>
            <person name="Yamaguchi K"/>
            <person name="Onimaru K"/>
            <person name="Kadota M"/>
            <person name="Koyanagi M"/>
            <person name="Keeley SD"/>
            <person name="Tatsumi K"/>
            <person name="Tanaka K"/>
            <person name="Motone F"/>
            <person name="Kageyama Y"/>
            <person name="Nozu R"/>
            <person name="Adachi N"/>
            <person name="Nishimura O"/>
            <person name="Nakagawa R"/>
            <person name="Tanegashima C"/>
            <person name="Kiyatake I"/>
            <person name="Matsumoto R"/>
            <person name="Murakumo K"/>
            <person name="Nishida K"/>
            <person name="Terakita A"/>
            <person name="Kuratani S"/>
            <person name="Sato K"/>
            <person name="Hyodo S Kuraku.S."/>
        </authorList>
    </citation>
    <scope>NUCLEOTIDE SEQUENCE [LARGE SCALE GENOMIC DNA]</scope>
</reference>
<proteinExistence type="predicted"/>
<keyword evidence="5" id="KW-1185">Reference proteome</keyword>
<dbReference type="AlphaFoldDB" id="A0A401SDV0"/>
<evidence type="ECO:0000259" key="3">
    <source>
        <dbReference type="SMART" id="SM00199"/>
    </source>
</evidence>
<dbReference type="Proteomes" id="UP000287033">
    <property type="component" value="Unassembled WGS sequence"/>
</dbReference>
<dbReference type="InterPro" id="IPR036048">
    <property type="entry name" value="Interleukin_8-like_sf"/>
</dbReference>
<feature type="region of interest" description="Disordered" evidence="2">
    <location>
        <begin position="1"/>
        <end position="33"/>
    </location>
</feature>
<accession>A0A401SDV0</accession>
<organism evidence="4 5">
    <name type="scientific">Chiloscyllium punctatum</name>
    <name type="common">Brownbanded bambooshark</name>
    <name type="synonym">Hemiscyllium punctatum</name>
    <dbReference type="NCBI Taxonomy" id="137246"/>
    <lineage>
        <taxon>Eukaryota</taxon>
        <taxon>Metazoa</taxon>
        <taxon>Chordata</taxon>
        <taxon>Craniata</taxon>
        <taxon>Vertebrata</taxon>
        <taxon>Chondrichthyes</taxon>
        <taxon>Elasmobranchii</taxon>
        <taxon>Galeomorphii</taxon>
        <taxon>Galeoidea</taxon>
        <taxon>Orectolobiformes</taxon>
        <taxon>Hemiscylliidae</taxon>
        <taxon>Chiloscyllium</taxon>
    </lineage>
</organism>
<evidence type="ECO:0000256" key="2">
    <source>
        <dbReference type="SAM" id="MobiDB-lite"/>
    </source>
</evidence>
<dbReference type="PRINTS" id="PR00436">
    <property type="entry name" value="INTERLEUKIN8"/>
</dbReference>
<dbReference type="InterPro" id="IPR001811">
    <property type="entry name" value="Chemokine_IL8-like_dom"/>
</dbReference>
<evidence type="ECO:0000256" key="1">
    <source>
        <dbReference type="ARBA" id="ARBA00022514"/>
    </source>
</evidence>
<dbReference type="GO" id="GO:0008009">
    <property type="term" value="F:chemokine activity"/>
    <property type="evidence" value="ECO:0007669"/>
    <property type="project" value="InterPro"/>
</dbReference>
<sequence>MACQCGERQRERAHERERERDGENDVSGTGYDHSSWSQECFAPGDQRHRSAVLNLVSSESQPNTCNTMNLRLQTAAQITVLFLLQLCFQNEVETATLPLRCQCVRSINGLNPKMIKNFDIFPKTAHCSKIEIILTVHQGHEESEACLNPESRQGKRLQKCWERSV</sequence>
<protein>
    <recommendedName>
        <fullName evidence="3">Chemokine interleukin-8-like domain-containing protein</fullName>
    </recommendedName>
</protein>
<dbReference type="GO" id="GO:0005615">
    <property type="term" value="C:extracellular space"/>
    <property type="evidence" value="ECO:0007669"/>
    <property type="project" value="UniProtKB-KW"/>
</dbReference>
<keyword evidence="1" id="KW-0202">Cytokine</keyword>
<dbReference type="GO" id="GO:0006955">
    <property type="term" value="P:immune response"/>
    <property type="evidence" value="ECO:0007669"/>
    <property type="project" value="InterPro"/>
</dbReference>
<dbReference type="STRING" id="137246.A0A401SDV0"/>
<dbReference type="OrthoDB" id="9948647at2759"/>
<feature type="compositionally biased region" description="Basic and acidic residues" evidence="2">
    <location>
        <begin position="7"/>
        <end position="23"/>
    </location>
</feature>
<evidence type="ECO:0000313" key="5">
    <source>
        <dbReference type="Proteomes" id="UP000287033"/>
    </source>
</evidence>
<dbReference type="EMBL" id="BEZZ01000212">
    <property type="protein sequence ID" value="GCC28568.1"/>
    <property type="molecule type" value="Genomic_DNA"/>
</dbReference>
<comment type="caution">
    <text evidence="4">The sequence shown here is derived from an EMBL/GenBank/DDBJ whole genome shotgun (WGS) entry which is preliminary data.</text>
</comment>
<dbReference type="SUPFAM" id="SSF54117">
    <property type="entry name" value="Interleukin 8-like chemokines"/>
    <property type="match status" value="1"/>
</dbReference>
<dbReference type="Gene3D" id="2.40.50.40">
    <property type="match status" value="1"/>
</dbReference>
<evidence type="ECO:0000313" key="4">
    <source>
        <dbReference type="EMBL" id="GCC28568.1"/>
    </source>
</evidence>
<dbReference type="Pfam" id="PF00048">
    <property type="entry name" value="IL8"/>
    <property type="match status" value="1"/>
</dbReference>